<dbReference type="Proteomes" id="UP000183642">
    <property type="component" value="Unassembled WGS sequence"/>
</dbReference>
<dbReference type="EMBL" id="FOWE01000007">
    <property type="protein sequence ID" value="SFO38183.1"/>
    <property type="molecule type" value="Genomic_DNA"/>
</dbReference>
<keyword evidence="3" id="KW-1185">Reference proteome</keyword>
<reference evidence="3" key="1">
    <citation type="submission" date="2016-10" db="EMBL/GenBank/DDBJ databases">
        <authorList>
            <person name="Varghese N."/>
            <person name="Submissions S."/>
        </authorList>
    </citation>
    <scope>NUCLEOTIDE SEQUENCE [LARGE SCALE GENOMIC DNA]</scope>
    <source>
        <strain evidence="3">DSM 43161</strain>
    </source>
</reference>
<feature type="region of interest" description="Disordered" evidence="1">
    <location>
        <begin position="1"/>
        <end position="73"/>
    </location>
</feature>
<gene>
    <name evidence="2" type="ORF">SAMN05660359_03029</name>
</gene>
<organism evidence="2 3">
    <name type="scientific">Geodermatophilus obscurus</name>
    <dbReference type="NCBI Taxonomy" id="1861"/>
    <lineage>
        <taxon>Bacteria</taxon>
        <taxon>Bacillati</taxon>
        <taxon>Actinomycetota</taxon>
        <taxon>Actinomycetes</taxon>
        <taxon>Geodermatophilales</taxon>
        <taxon>Geodermatophilaceae</taxon>
        <taxon>Geodermatophilus</taxon>
    </lineage>
</organism>
<protein>
    <submittedName>
        <fullName evidence="2">Uncharacterized protein</fullName>
    </submittedName>
</protein>
<proteinExistence type="predicted"/>
<feature type="compositionally biased region" description="Low complexity" evidence="1">
    <location>
        <begin position="26"/>
        <end position="41"/>
    </location>
</feature>
<accession>A0A1I5GQG8</accession>
<evidence type="ECO:0000313" key="3">
    <source>
        <dbReference type="Proteomes" id="UP000183642"/>
    </source>
</evidence>
<sequence>MMHGQGSARNGSAHGTGPPHSSGWDGPVVGPRGPVVPGGQPSCSSQTVPSGGAATVAENGWPCHDSSTASTPP</sequence>
<name>A0A1I5GQG8_9ACTN</name>
<evidence type="ECO:0000256" key="1">
    <source>
        <dbReference type="SAM" id="MobiDB-lite"/>
    </source>
</evidence>
<dbReference type="AlphaFoldDB" id="A0A1I5GQG8"/>
<evidence type="ECO:0000313" key="2">
    <source>
        <dbReference type="EMBL" id="SFO38183.1"/>
    </source>
</evidence>